<dbReference type="PROSITE" id="PS50297">
    <property type="entry name" value="ANK_REP_REGION"/>
    <property type="match status" value="2"/>
</dbReference>
<dbReference type="SMART" id="SM00248">
    <property type="entry name" value="ANK"/>
    <property type="match status" value="3"/>
</dbReference>
<accession>A0A382HEW9</accession>
<keyword evidence="2" id="KW-0040">ANK repeat</keyword>
<evidence type="ECO:0000256" key="1">
    <source>
        <dbReference type="ARBA" id="ARBA00022737"/>
    </source>
</evidence>
<dbReference type="EMBL" id="UINC01060880">
    <property type="protein sequence ID" value="SVB85858.1"/>
    <property type="molecule type" value="Genomic_DNA"/>
</dbReference>
<dbReference type="InterPro" id="IPR002110">
    <property type="entry name" value="Ankyrin_rpt"/>
</dbReference>
<protein>
    <submittedName>
        <fullName evidence="3">Uncharacterized protein</fullName>
    </submittedName>
</protein>
<dbReference type="Gene3D" id="1.25.40.20">
    <property type="entry name" value="Ankyrin repeat-containing domain"/>
    <property type="match status" value="1"/>
</dbReference>
<dbReference type="PANTHER" id="PTHR24171">
    <property type="entry name" value="ANKYRIN REPEAT DOMAIN-CONTAINING PROTEIN 39-RELATED"/>
    <property type="match status" value="1"/>
</dbReference>
<dbReference type="PROSITE" id="PS51257">
    <property type="entry name" value="PROKAR_LIPOPROTEIN"/>
    <property type="match status" value="1"/>
</dbReference>
<dbReference type="InterPro" id="IPR036770">
    <property type="entry name" value="Ankyrin_rpt-contain_sf"/>
</dbReference>
<evidence type="ECO:0000256" key="2">
    <source>
        <dbReference type="ARBA" id="ARBA00023043"/>
    </source>
</evidence>
<organism evidence="3">
    <name type="scientific">marine metagenome</name>
    <dbReference type="NCBI Taxonomy" id="408172"/>
    <lineage>
        <taxon>unclassified sequences</taxon>
        <taxon>metagenomes</taxon>
        <taxon>ecological metagenomes</taxon>
    </lineage>
</organism>
<sequence>MKSISFLLLLTISLLLLGACKGENQSSHLLTAVDERQSDVVQELLDSGIDPNKDASSDGAYPLHLASLKGNKEIVQILLDNGANIDLRATNKDKATPLAWAAFFGQEDVVSLLIEAGASINILD</sequence>
<gene>
    <name evidence="3" type="ORF">METZ01_LOCUS238712</name>
</gene>
<reference evidence="3" key="1">
    <citation type="submission" date="2018-05" db="EMBL/GenBank/DDBJ databases">
        <authorList>
            <person name="Lanie J.A."/>
            <person name="Ng W.-L."/>
            <person name="Kazmierczak K.M."/>
            <person name="Andrzejewski T.M."/>
            <person name="Davidsen T.M."/>
            <person name="Wayne K.J."/>
            <person name="Tettelin H."/>
            <person name="Glass J.I."/>
            <person name="Rusch D."/>
            <person name="Podicherti R."/>
            <person name="Tsui H.-C.T."/>
            <person name="Winkler M.E."/>
        </authorList>
    </citation>
    <scope>NUCLEOTIDE SEQUENCE</scope>
</reference>
<feature type="non-terminal residue" evidence="3">
    <location>
        <position position="124"/>
    </location>
</feature>
<proteinExistence type="predicted"/>
<dbReference type="PROSITE" id="PS50088">
    <property type="entry name" value="ANK_REPEAT"/>
    <property type="match status" value="2"/>
</dbReference>
<keyword evidence="1" id="KW-0677">Repeat</keyword>
<dbReference type="Pfam" id="PF12796">
    <property type="entry name" value="Ank_2"/>
    <property type="match status" value="1"/>
</dbReference>
<dbReference type="AlphaFoldDB" id="A0A382HEW9"/>
<evidence type="ECO:0000313" key="3">
    <source>
        <dbReference type="EMBL" id="SVB85858.1"/>
    </source>
</evidence>
<name>A0A382HEW9_9ZZZZ</name>
<dbReference type="PRINTS" id="PR01415">
    <property type="entry name" value="ANKYRIN"/>
</dbReference>
<dbReference type="SUPFAM" id="SSF48403">
    <property type="entry name" value="Ankyrin repeat"/>
    <property type="match status" value="1"/>
</dbReference>